<evidence type="ECO:0000313" key="2">
    <source>
        <dbReference type="Proteomes" id="UP000182740"/>
    </source>
</evidence>
<dbReference type="STRING" id="546364.SAMN04489730_7545"/>
<dbReference type="OrthoDB" id="3624387at2"/>
<organism evidence="1 2">
    <name type="scientific">Amycolatopsis australiensis</name>
    <dbReference type="NCBI Taxonomy" id="546364"/>
    <lineage>
        <taxon>Bacteria</taxon>
        <taxon>Bacillati</taxon>
        <taxon>Actinomycetota</taxon>
        <taxon>Actinomycetes</taxon>
        <taxon>Pseudonocardiales</taxon>
        <taxon>Pseudonocardiaceae</taxon>
        <taxon>Amycolatopsis</taxon>
    </lineage>
</organism>
<dbReference type="EMBL" id="FPJG01000006">
    <property type="protein sequence ID" value="SFW90390.1"/>
    <property type="molecule type" value="Genomic_DNA"/>
</dbReference>
<gene>
    <name evidence="1" type="ORF">SAMN04489730_7545</name>
</gene>
<dbReference type="Proteomes" id="UP000182740">
    <property type="component" value="Unassembled WGS sequence"/>
</dbReference>
<accession>A0A1K1T1I8</accession>
<dbReference type="AlphaFoldDB" id="A0A1K1T1I8"/>
<proteinExistence type="predicted"/>
<sequence length="136" mass="14425">MPSGVYDPNTRRAPLERVIPEAGSYGGAETGGAGFAYDEATLHSLAKEWRELANEFRDDVGRAEAIARAQGPGLEYASEGNAELVRASGRALAETLQQRADYCDAMADKFVAALGKYATAEDTHATEIGDSTKGIV</sequence>
<name>A0A1K1T1I8_9PSEU</name>
<evidence type="ECO:0008006" key="3">
    <source>
        <dbReference type="Google" id="ProtNLM"/>
    </source>
</evidence>
<keyword evidence="2" id="KW-1185">Reference proteome</keyword>
<protein>
    <recommendedName>
        <fullName evidence="3">Excreted virulence factor EspC, type VII ESX diderm</fullName>
    </recommendedName>
</protein>
<evidence type="ECO:0000313" key="1">
    <source>
        <dbReference type="EMBL" id="SFW90390.1"/>
    </source>
</evidence>
<reference evidence="2" key="1">
    <citation type="submission" date="2016-11" db="EMBL/GenBank/DDBJ databases">
        <authorList>
            <person name="Varghese N."/>
            <person name="Submissions S."/>
        </authorList>
    </citation>
    <scope>NUCLEOTIDE SEQUENCE [LARGE SCALE GENOMIC DNA]</scope>
    <source>
        <strain evidence="2">DSM 44671</strain>
    </source>
</reference>